<protein>
    <submittedName>
        <fullName evidence="2">Uncharacterized protein</fullName>
    </submittedName>
</protein>
<feature type="compositionally biased region" description="Polar residues" evidence="1">
    <location>
        <begin position="1"/>
        <end position="10"/>
    </location>
</feature>
<gene>
    <name evidence="2" type="ORF">N656DRAFT_137617</name>
</gene>
<organism evidence="2 3">
    <name type="scientific">Canariomyces notabilis</name>
    <dbReference type="NCBI Taxonomy" id="2074819"/>
    <lineage>
        <taxon>Eukaryota</taxon>
        <taxon>Fungi</taxon>
        <taxon>Dikarya</taxon>
        <taxon>Ascomycota</taxon>
        <taxon>Pezizomycotina</taxon>
        <taxon>Sordariomycetes</taxon>
        <taxon>Sordariomycetidae</taxon>
        <taxon>Sordariales</taxon>
        <taxon>Chaetomiaceae</taxon>
        <taxon>Canariomyces</taxon>
    </lineage>
</organism>
<reference evidence="2" key="2">
    <citation type="submission" date="2023-05" db="EMBL/GenBank/DDBJ databases">
        <authorList>
            <consortium name="Lawrence Berkeley National Laboratory"/>
            <person name="Steindorff A."/>
            <person name="Hensen N."/>
            <person name="Bonometti L."/>
            <person name="Westerberg I."/>
            <person name="Brannstrom I.O."/>
            <person name="Guillou S."/>
            <person name="Cros-Aarteil S."/>
            <person name="Calhoun S."/>
            <person name="Haridas S."/>
            <person name="Kuo A."/>
            <person name="Mondo S."/>
            <person name="Pangilinan J."/>
            <person name="Riley R."/>
            <person name="Labutti K."/>
            <person name="Andreopoulos B."/>
            <person name="Lipzen A."/>
            <person name="Chen C."/>
            <person name="Yanf M."/>
            <person name="Daum C."/>
            <person name="Ng V."/>
            <person name="Clum A."/>
            <person name="Ohm R."/>
            <person name="Martin F."/>
            <person name="Silar P."/>
            <person name="Natvig D."/>
            <person name="Lalanne C."/>
            <person name="Gautier V."/>
            <person name="Ament-Velasquez S.L."/>
            <person name="Kruys A."/>
            <person name="Hutchinson M.I."/>
            <person name="Powell A.J."/>
            <person name="Barry K."/>
            <person name="Miller A.N."/>
            <person name="Grigoriev I.V."/>
            <person name="Debuchy R."/>
            <person name="Gladieux P."/>
            <person name="Thoren M.H."/>
            <person name="Johannesson H."/>
        </authorList>
    </citation>
    <scope>NUCLEOTIDE SEQUENCE</scope>
    <source>
        <strain evidence="2">CBS 508.74</strain>
    </source>
</reference>
<keyword evidence="3" id="KW-1185">Reference proteome</keyword>
<evidence type="ECO:0000313" key="3">
    <source>
        <dbReference type="Proteomes" id="UP001302812"/>
    </source>
</evidence>
<feature type="compositionally biased region" description="Low complexity" evidence="1">
    <location>
        <begin position="244"/>
        <end position="255"/>
    </location>
</feature>
<comment type="caution">
    <text evidence="2">The sequence shown here is derived from an EMBL/GenBank/DDBJ whole genome shotgun (WGS) entry which is preliminary data.</text>
</comment>
<evidence type="ECO:0000256" key="1">
    <source>
        <dbReference type="SAM" id="MobiDB-lite"/>
    </source>
</evidence>
<feature type="region of interest" description="Disordered" evidence="1">
    <location>
        <begin position="169"/>
        <end position="275"/>
    </location>
</feature>
<dbReference type="Proteomes" id="UP001302812">
    <property type="component" value="Unassembled WGS sequence"/>
</dbReference>
<dbReference type="EMBL" id="MU853345">
    <property type="protein sequence ID" value="KAK4111507.1"/>
    <property type="molecule type" value="Genomic_DNA"/>
</dbReference>
<evidence type="ECO:0000313" key="2">
    <source>
        <dbReference type="EMBL" id="KAK4111507.1"/>
    </source>
</evidence>
<dbReference type="GeneID" id="89932729"/>
<reference evidence="2" key="1">
    <citation type="journal article" date="2023" name="Mol. Phylogenet. Evol.">
        <title>Genome-scale phylogeny and comparative genomics of the fungal order Sordariales.</title>
        <authorList>
            <person name="Hensen N."/>
            <person name="Bonometti L."/>
            <person name="Westerberg I."/>
            <person name="Brannstrom I.O."/>
            <person name="Guillou S."/>
            <person name="Cros-Aarteil S."/>
            <person name="Calhoun S."/>
            <person name="Haridas S."/>
            <person name="Kuo A."/>
            <person name="Mondo S."/>
            <person name="Pangilinan J."/>
            <person name="Riley R."/>
            <person name="LaButti K."/>
            <person name="Andreopoulos B."/>
            <person name="Lipzen A."/>
            <person name="Chen C."/>
            <person name="Yan M."/>
            <person name="Daum C."/>
            <person name="Ng V."/>
            <person name="Clum A."/>
            <person name="Steindorff A."/>
            <person name="Ohm R.A."/>
            <person name="Martin F."/>
            <person name="Silar P."/>
            <person name="Natvig D.O."/>
            <person name="Lalanne C."/>
            <person name="Gautier V."/>
            <person name="Ament-Velasquez S.L."/>
            <person name="Kruys A."/>
            <person name="Hutchinson M.I."/>
            <person name="Powell A.J."/>
            <person name="Barry K."/>
            <person name="Miller A.N."/>
            <person name="Grigoriev I.V."/>
            <person name="Debuchy R."/>
            <person name="Gladieux P."/>
            <person name="Hiltunen Thoren M."/>
            <person name="Johannesson H."/>
        </authorList>
    </citation>
    <scope>NUCLEOTIDE SEQUENCE</scope>
    <source>
        <strain evidence="2">CBS 508.74</strain>
    </source>
</reference>
<proteinExistence type="predicted"/>
<sequence>MDSTEHNSITVAAAGIPASGSNSSSVHSSPSGLPRIADEGARPQAAAHGATNMNNRNNDSDGEAAPAASTVARQAVQDYEYADNLDEITVRQLEEDIRAYSYDLDYCRAQLQEADLTLTPQETRTLQLRILDLGHQIRHCRHRIELARAQARKSSAPGWSLPIHRHQREIGSGLGPIPRTTNGLPSSTISKHPRNPSGSGLGAGAGSIMPPSKRVTSGSKRPSLPDPSDDEETEKETNHKANDAASASASASAAAKRPKLTAPSPSDSDTVMAGGGMDDEVNTTLQRLGFWKCRLCSAPKYLLAGSGRSPAAPCKWPLKDISKMITHFTEMHAEHTPAERCAELGAALSHNRGPFEYWLRKTRAVNIRDGGVIDDCLSSLVSGTMPNLLRRHSRAAAGMPLP</sequence>
<accession>A0AAN6TBV3</accession>
<feature type="compositionally biased region" description="Polar residues" evidence="1">
    <location>
        <begin position="179"/>
        <end position="190"/>
    </location>
</feature>
<feature type="region of interest" description="Disordered" evidence="1">
    <location>
        <begin position="1"/>
        <end position="69"/>
    </location>
</feature>
<name>A0AAN6TBV3_9PEZI</name>
<dbReference type="AlphaFoldDB" id="A0AAN6TBV3"/>
<dbReference type="RefSeq" id="XP_064669077.1">
    <property type="nucleotide sequence ID" value="XM_064808606.1"/>
</dbReference>
<feature type="compositionally biased region" description="Low complexity" evidence="1">
    <location>
        <begin position="19"/>
        <end position="31"/>
    </location>
</feature>